<proteinExistence type="predicted"/>
<dbReference type="InterPro" id="IPR025345">
    <property type="entry name" value="DUF4249"/>
</dbReference>
<evidence type="ECO:0000313" key="2">
    <source>
        <dbReference type="Proteomes" id="UP000271937"/>
    </source>
</evidence>
<evidence type="ECO:0000313" key="1">
    <source>
        <dbReference type="EMBL" id="RRJ93850.1"/>
    </source>
</evidence>
<accession>A0A3P3WFH5</accession>
<dbReference type="Pfam" id="PF14054">
    <property type="entry name" value="DUF4249"/>
    <property type="match status" value="1"/>
</dbReference>
<dbReference type="AlphaFoldDB" id="A0A3P3WFH5"/>
<protein>
    <submittedName>
        <fullName evidence="1">DUF4249 domain-containing protein</fullName>
    </submittedName>
</protein>
<sequence>MKNLKYILFAFITIAFSSCEDVVDIDLNTAPPRLVIDASIVWQKGTVGNYQRIKLSTTTGYYETTAPPVSGATVFITDSNNDVFTFIENMGTGEYTCDNFLPVLDSDYVLTVVHDGQTYTATETLKPVPAIDYIEQNDEGGFTGDAIEIKTFITDNASTTDFYLWKYNPSYAVIPSFDAGNDDFINGNQFFDLFISEDLESGQTLGISVYGISQTYYNYMNILLSISGGGGPFSTPTATLRGNIVNQTNFDNYALGYFNVSEMDYQVYQVQ</sequence>
<dbReference type="PROSITE" id="PS51257">
    <property type="entry name" value="PROKAR_LIPOPROTEIN"/>
    <property type="match status" value="1"/>
</dbReference>
<dbReference type="Proteomes" id="UP000271937">
    <property type="component" value="Unassembled WGS sequence"/>
</dbReference>
<gene>
    <name evidence="1" type="ORF">EG849_03165</name>
</gene>
<organism evidence="1 2">
    <name type="scientific">Flavobacterium macacae</name>
    <dbReference type="NCBI Taxonomy" id="2488993"/>
    <lineage>
        <taxon>Bacteria</taxon>
        <taxon>Pseudomonadati</taxon>
        <taxon>Bacteroidota</taxon>
        <taxon>Flavobacteriia</taxon>
        <taxon>Flavobacteriales</taxon>
        <taxon>Flavobacteriaceae</taxon>
        <taxon>Flavobacterium</taxon>
    </lineage>
</organism>
<dbReference type="OrthoDB" id="1430047at2"/>
<name>A0A3P3WFH5_9FLAO</name>
<dbReference type="EMBL" id="RQVR01000002">
    <property type="protein sequence ID" value="RRJ93850.1"/>
    <property type="molecule type" value="Genomic_DNA"/>
</dbReference>
<comment type="caution">
    <text evidence="1">The sequence shown here is derived from an EMBL/GenBank/DDBJ whole genome shotgun (WGS) entry which is preliminary data.</text>
</comment>
<keyword evidence="2" id="KW-1185">Reference proteome</keyword>
<reference evidence="1 2" key="1">
    <citation type="submission" date="2018-11" db="EMBL/GenBank/DDBJ databases">
        <title>Flavobacterium sp. nov., YIM 102600 draft genome.</title>
        <authorList>
            <person name="Li G."/>
            <person name="Jiang Y."/>
        </authorList>
    </citation>
    <scope>NUCLEOTIDE SEQUENCE [LARGE SCALE GENOMIC DNA]</scope>
    <source>
        <strain evidence="1 2">YIM 102600</strain>
    </source>
</reference>
<dbReference type="RefSeq" id="WP_125011629.1">
    <property type="nucleotide sequence ID" value="NZ_RQVR01000002.1"/>
</dbReference>